<evidence type="ECO:0000313" key="2">
    <source>
        <dbReference type="EMBL" id="MBP1907799.1"/>
    </source>
</evidence>
<proteinExistence type="predicted"/>
<feature type="non-terminal residue" evidence="2">
    <location>
        <position position="201"/>
    </location>
</feature>
<comment type="caution">
    <text evidence="2">The sequence shown here is derived from an EMBL/GenBank/DDBJ whole genome shotgun (WGS) entry which is preliminary data.</text>
</comment>
<keyword evidence="3" id="KW-1185">Reference proteome</keyword>
<dbReference type="EMBL" id="JAGGKG010000038">
    <property type="protein sequence ID" value="MBP1907799.1"/>
    <property type="molecule type" value="Genomic_DNA"/>
</dbReference>
<protein>
    <recommendedName>
        <fullName evidence="4">DnaD domain-containing protein</fullName>
    </recommendedName>
</protein>
<evidence type="ECO:0008006" key="4">
    <source>
        <dbReference type="Google" id="ProtNLM"/>
    </source>
</evidence>
<sequence length="201" mass="23534">MEGWIRLHRKLMISDTFSRLTAVQKLIAIYIILNANHADGVWYDKYKNIEVEIKRGQLVTSRKKIASEWFQNDKDVSEMKIRTCLDKLERIGFLTKSSTNDYTLITVLNYEVYQGSDTDYNQEDNQVLTKSQPSDNQAITTNKNDKNVKNDKNDKKKDIIPKINFAEFVKLTQNEYDKLIETHGEDRTKRMIEILDNYKGA</sequence>
<feature type="compositionally biased region" description="Polar residues" evidence="1">
    <location>
        <begin position="128"/>
        <end position="141"/>
    </location>
</feature>
<feature type="compositionally biased region" description="Basic and acidic residues" evidence="1">
    <location>
        <begin position="143"/>
        <end position="154"/>
    </location>
</feature>
<accession>A0ABS4FZ96</accession>
<name>A0ABS4FZ96_9BACL</name>
<evidence type="ECO:0000256" key="1">
    <source>
        <dbReference type="SAM" id="MobiDB-lite"/>
    </source>
</evidence>
<feature type="region of interest" description="Disordered" evidence="1">
    <location>
        <begin position="128"/>
        <end position="154"/>
    </location>
</feature>
<gene>
    <name evidence="2" type="ORF">J2Z32_004488</name>
</gene>
<reference evidence="2 3" key="1">
    <citation type="submission" date="2021-03" db="EMBL/GenBank/DDBJ databases">
        <title>Genomic Encyclopedia of Type Strains, Phase IV (KMG-IV): sequencing the most valuable type-strain genomes for metagenomic binning, comparative biology and taxonomic classification.</title>
        <authorList>
            <person name="Goeker M."/>
        </authorList>
    </citation>
    <scope>NUCLEOTIDE SEQUENCE [LARGE SCALE GENOMIC DNA]</scope>
    <source>
        <strain evidence="2 3">DSM 14349</strain>
    </source>
</reference>
<dbReference type="Proteomes" id="UP001519272">
    <property type="component" value="Unassembled WGS sequence"/>
</dbReference>
<organism evidence="2 3">
    <name type="scientific">Paenibacillus turicensis</name>
    <dbReference type="NCBI Taxonomy" id="160487"/>
    <lineage>
        <taxon>Bacteria</taxon>
        <taxon>Bacillati</taxon>
        <taxon>Bacillota</taxon>
        <taxon>Bacilli</taxon>
        <taxon>Bacillales</taxon>
        <taxon>Paenibacillaceae</taxon>
        <taxon>Paenibacillus</taxon>
    </lineage>
</organism>
<evidence type="ECO:0000313" key="3">
    <source>
        <dbReference type="Proteomes" id="UP001519272"/>
    </source>
</evidence>